<dbReference type="InterPro" id="IPR013783">
    <property type="entry name" value="Ig-like_fold"/>
</dbReference>
<dbReference type="STRING" id="313628.LNTAR_19055"/>
<dbReference type="eggNOG" id="COG2319">
    <property type="taxonomic scope" value="Bacteria"/>
</dbReference>
<evidence type="ECO:0000313" key="1">
    <source>
        <dbReference type="EMBL" id="EDM26776.1"/>
    </source>
</evidence>
<evidence type="ECO:0000313" key="2">
    <source>
        <dbReference type="Proteomes" id="UP000004947"/>
    </source>
</evidence>
<sequence length="755" mass="86581">MTSWLKFLHLFVSIQLPSHALVEVKKLFPMGAQKGSQTELVFEGSNFKFAKDILFYKEGIKLDKMELEKNKLKVKITVSADAETGLHPFRVLGEDGLSNMRYIHIAPYPEIIKTSKNLSFDKAYELTVPCSVNARLTNRFIDHYRFKLKKGQQITASLKCLNLAIGFYDCQIKIFDKDQKQIAFNDDSLLLKQDPMINFTATYEGDYYLQVHDYRFGGGEYRLHLAPVLNAIQVFPAGSEAKKSEKLLCFYGDEITTEKTITVKEGMKQILLDQNSVHHVPFHVSHHKNFFDQEKGYEKDKATHCPDFPLALNGRLDQKQDVDWFSFKAPKDGQLEIQVLARQLRSPLDALLEFYNKDGKLIKRQDDSGSLDPKVISKVKKDETYFVKIRDFNKNYSPRFIYRILVDYQKPQLKFTLNPSQQRTHKGQLINISPESNRLVIFDLNRENAKSAIDYSFSNLPQTLTYKVLAHPEKSNKIPVLFSLKKDSKLWSTHLSAQVKNAEVKEAHYKESLIMLMGPNNKEYRHYRGETLATASTVAAPYSVEIVNNTSPMPRFGNHISKIRVHRKEGFKGEVTIKAKSVLPGLSMRDQIKIPADKNEIDYSIQASSSTPLGKWPFVFDAISKHEGKDFNLSSNSQEIDIQEHYFDLKMKQYSLQRGQEREITVDITARKTPQFPIKATLLGLPNGIKAEPIEINKIDKTLTFKISASESANIGYHRNGYIRFDFTHNGHQLNQNLRCNGTIYVPKPKKKKSS</sequence>
<dbReference type="RefSeq" id="WP_007279554.1">
    <property type="nucleotide sequence ID" value="NZ_ABCK01000014.1"/>
</dbReference>
<dbReference type="AlphaFoldDB" id="A6DNW7"/>
<proteinExistence type="predicted"/>
<dbReference type="Gene3D" id="2.60.40.10">
    <property type="entry name" value="Immunoglobulins"/>
    <property type="match status" value="1"/>
</dbReference>
<comment type="caution">
    <text evidence="1">The sequence shown here is derived from an EMBL/GenBank/DDBJ whole genome shotgun (WGS) entry which is preliminary data.</text>
</comment>
<name>A6DNW7_9BACT</name>
<gene>
    <name evidence="1" type="ORF">LNTAR_19055</name>
</gene>
<dbReference type="OrthoDB" id="183647at2"/>
<organism evidence="1 2">
    <name type="scientific">Lentisphaera araneosa HTCC2155</name>
    <dbReference type="NCBI Taxonomy" id="313628"/>
    <lineage>
        <taxon>Bacteria</taxon>
        <taxon>Pseudomonadati</taxon>
        <taxon>Lentisphaerota</taxon>
        <taxon>Lentisphaeria</taxon>
        <taxon>Lentisphaerales</taxon>
        <taxon>Lentisphaeraceae</taxon>
        <taxon>Lentisphaera</taxon>
    </lineage>
</organism>
<dbReference type="EMBL" id="ABCK01000014">
    <property type="protein sequence ID" value="EDM26776.1"/>
    <property type="molecule type" value="Genomic_DNA"/>
</dbReference>
<dbReference type="Gene3D" id="2.60.120.380">
    <property type="match status" value="2"/>
</dbReference>
<dbReference type="Proteomes" id="UP000004947">
    <property type="component" value="Unassembled WGS sequence"/>
</dbReference>
<reference evidence="1 2" key="1">
    <citation type="journal article" date="2010" name="J. Bacteriol.">
        <title>Genome sequence of Lentisphaera araneosa HTCC2155T, the type species of the order Lentisphaerales in the phylum Lentisphaerae.</title>
        <authorList>
            <person name="Thrash J.C."/>
            <person name="Cho J.C."/>
            <person name="Vergin K.L."/>
            <person name="Morris R.M."/>
            <person name="Giovannoni S.J."/>
        </authorList>
    </citation>
    <scope>NUCLEOTIDE SEQUENCE [LARGE SCALE GENOMIC DNA]</scope>
    <source>
        <strain evidence="1 2">HTCC2155</strain>
    </source>
</reference>
<keyword evidence="2" id="KW-1185">Reference proteome</keyword>
<protein>
    <submittedName>
        <fullName evidence="1">Probable serine proteinase, subtilase family</fullName>
    </submittedName>
</protein>
<accession>A6DNW7</accession>